<accession>A0AAD4GHE2</accession>
<dbReference type="PANTHER" id="PTHR30344">
    <property type="entry name" value="6-PHOSPHOGLUCONOLACTONASE-RELATED"/>
    <property type="match status" value="1"/>
</dbReference>
<dbReference type="EMBL" id="WHUW01000007">
    <property type="protein sequence ID" value="KAF8444000.1"/>
    <property type="molecule type" value="Genomic_DNA"/>
</dbReference>
<evidence type="ECO:0000313" key="2">
    <source>
        <dbReference type="EMBL" id="KAF8444000.1"/>
    </source>
</evidence>
<dbReference type="GO" id="GO:0016853">
    <property type="term" value="F:isomerase activity"/>
    <property type="evidence" value="ECO:0007669"/>
    <property type="project" value="UniProtKB-KW"/>
</dbReference>
<gene>
    <name evidence="2" type="ORF">L210DRAFT_3533435</name>
</gene>
<dbReference type="AlphaFoldDB" id="A0AAD4GHE2"/>
<dbReference type="InterPro" id="IPR015943">
    <property type="entry name" value="WD40/YVTN_repeat-like_dom_sf"/>
</dbReference>
<reference evidence="2" key="1">
    <citation type="submission" date="2019-10" db="EMBL/GenBank/DDBJ databases">
        <authorList>
            <consortium name="DOE Joint Genome Institute"/>
            <person name="Kuo A."/>
            <person name="Miyauchi S."/>
            <person name="Kiss E."/>
            <person name="Drula E."/>
            <person name="Kohler A."/>
            <person name="Sanchez-Garcia M."/>
            <person name="Andreopoulos B."/>
            <person name="Barry K.W."/>
            <person name="Bonito G."/>
            <person name="Buee M."/>
            <person name="Carver A."/>
            <person name="Chen C."/>
            <person name="Cichocki N."/>
            <person name="Clum A."/>
            <person name="Culley D."/>
            <person name="Crous P.W."/>
            <person name="Fauchery L."/>
            <person name="Girlanda M."/>
            <person name="Hayes R."/>
            <person name="Keri Z."/>
            <person name="LaButti K."/>
            <person name="Lipzen A."/>
            <person name="Lombard V."/>
            <person name="Magnuson J."/>
            <person name="Maillard F."/>
            <person name="Morin E."/>
            <person name="Murat C."/>
            <person name="Nolan M."/>
            <person name="Ohm R."/>
            <person name="Pangilinan J."/>
            <person name="Pereira M."/>
            <person name="Perotto S."/>
            <person name="Peter M."/>
            <person name="Riley R."/>
            <person name="Sitrit Y."/>
            <person name="Stielow B."/>
            <person name="Szollosi G."/>
            <person name="Zifcakova L."/>
            <person name="Stursova M."/>
            <person name="Spatafora J.W."/>
            <person name="Tedersoo L."/>
            <person name="Vaario L.-M."/>
            <person name="Yamada A."/>
            <person name="Yan M."/>
            <person name="Wang P."/>
            <person name="Xu J."/>
            <person name="Bruns T."/>
            <person name="Baldrian P."/>
            <person name="Vilgalys R."/>
            <person name="Henrissat B."/>
            <person name="Grigoriev I.V."/>
            <person name="Hibbett D."/>
            <person name="Nagy L.G."/>
            <person name="Martin F.M."/>
        </authorList>
    </citation>
    <scope>NUCLEOTIDE SEQUENCE</scope>
    <source>
        <strain evidence="2">BED1</strain>
    </source>
</reference>
<protein>
    <submittedName>
        <fullName evidence="2">Isomerase YbhE</fullName>
    </submittedName>
</protein>
<dbReference type="Gene3D" id="2.130.10.10">
    <property type="entry name" value="YVTN repeat-like/Quinoprotein amine dehydrogenase"/>
    <property type="match status" value="1"/>
</dbReference>
<organism evidence="2 3">
    <name type="scientific">Boletus edulis BED1</name>
    <dbReference type="NCBI Taxonomy" id="1328754"/>
    <lineage>
        <taxon>Eukaryota</taxon>
        <taxon>Fungi</taxon>
        <taxon>Dikarya</taxon>
        <taxon>Basidiomycota</taxon>
        <taxon>Agaricomycotina</taxon>
        <taxon>Agaricomycetes</taxon>
        <taxon>Agaricomycetidae</taxon>
        <taxon>Boletales</taxon>
        <taxon>Boletineae</taxon>
        <taxon>Boletaceae</taxon>
        <taxon>Boletoideae</taxon>
        <taxon>Boletus</taxon>
    </lineage>
</organism>
<dbReference type="Proteomes" id="UP001194468">
    <property type="component" value="Unassembled WGS sequence"/>
</dbReference>
<proteinExistence type="inferred from homology"/>
<evidence type="ECO:0000313" key="3">
    <source>
        <dbReference type="Proteomes" id="UP001194468"/>
    </source>
</evidence>
<dbReference type="InterPro" id="IPR019405">
    <property type="entry name" value="Lactonase_7-beta_prop"/>
</dbReference>
<dbReference type="InterPro" id="IPR050282">
    <property type="entry name" value="Cycloisomerase_2"/>
</dbReference>
<name>A0AAD4GHE2_BOLED</name>
<comment type="similarity">
    <text evidence="1">Belongs to the cycloisomerase 2 family.</text>
</comment>
<dbReference type="InterPro" id="IPR011048">
    <property type="entry name" value="Haem_d1_sf"/>
</dbReference>
<keyword evidence="3" id="KW-1185">Reference proteome</keyword>
<dbReference type="SUPFAM" id="SSF51004">
    <property type="entry name" value="C-terminal (heme d1) domain of cytochrome cd1-nitrite reductase"/>
    <property type="match status" value="1"/>
</dbReference>
<keyword evidence="2" id="KW-0413">Isomerase</keyword>
<sequence length="383" mass="41615">MKQYLTVWFRTRNPGFTMVNFTILAGGYTSYIAAYLFNTDDNTLTYLDQYTTGGNPSWIISHPTNKSILYAVNQNAPDGAVQSFTVSPNGANTLVDTVSSGGNGPPYCSALSTGQVAVVNYNSGTARVVPTEGDYLHFSNDSDIWTFPVPTTSTEGRAEPHMTYEYDNEIFIPDKGNDKIWRLGEVDGNPGNYVVHGEIQQPIGSGPRHIRTRDNMLYTIHELASTLTLQEVPSHPNGTSQILSNVSIIPHNPPAGSVFAAAEILIPEPTAEYPTPYIYVSNRNTGVQDPRGDTIAIFENVNNKLVLRNQVYTGLDQIRGMMSGEQAGVGGDAYIVAAGFAGTGGVKVFKRTECGANLEEVTVNTVIPTRTAFVWLNACQDLQ</sequence>
<evidence type="ECO:0000256" key="1">
    <source>
        <dbReference type="ARBA" id="ARBA00005564"/>
    </source>
</evidence>
<dbReference type="GO" id="GO:0017057">
    <property type="term" value="F:6-phosphogluconolactonase activity"/>
    <property type="evidence" value="ECO:0007669"/>
    <property type="project" value="TreeGrafter"/>
</dbReference>
<comment type="caution">
    <text evidence="2">The sequence shown here is derived from an EMBL/GenBank/DDBJ whole genome shotgun (WGS) entry which is preliminary data.</text>
</comment>
<dbReference type="PANTHER" id="PTHR30344:SF1">
    <property type="entry name" value="6-PHOSPHOGLUCONOLACTONASE"/>
    <property type="match status" value="1"/>
</dbReference>
<dbReference type="Pfam" id="PF10282">
    <property type="entry name" value="Lactonase"/>
    <property type="match status" value="1"/>
</dbReference>
<reference evidence="2" key="2">
    <citation type="journal article" date="2020" name="Nat. Commun.">
        <title>Large-scale genome sequencing of mycorrhizal fungi provides insights into the early evolution of symbiotic traits.</title>
        <authorList>
            <person name="Miyauchi S."/>
            <person name="Kiss E."/>
            <person name="Kuo A."/>
            <person name="Drula E."/>
            <person name="Kohler A."/>
            <person name="Sanchez-Garcia M."/>
            <person name="Morin E."/>
            <person name="Andreopoulos B."/>
            <person name="Barry K.W."/>
            <person name="Bonito G."/>
            <person name="Buee M."/>
            <person name="Carver A."/>
            <person name="Chen C."/>
            <person name="Cichocki N."/>
            <person name="Clum A."/>
            <person name="Culley D."/>
            <person name="Crous P.W."/>
            <person name="Fauchery L."/>
            <person name="Girlanda M."/>
            <person name="Hayes R.D."/>
            <person name="Keri Z."/>
            <person name="LaButti K."/>
            <person name="Lipzen A."/>
            <person name="Lombard V."/>
            <person name="Magnuson J."/>
            <person name="Maillard F."/>
            <person name="Murat C."/>
            <person name="Nolan M."/>
            <person name="Ohm R.A."/>
            <person name="Pangilinan J."/>
            <person name="Pereira M.F."/>
            <person name="Perotto S."/>
            <person name="Peter M."/>
            <person name="Pfister S."/>
            <person name="Riley R."/>
            <person name="Sitrit Y."/>
            <person name="Stielow J.B."/>
            <person name="Szollosi G."/>
            <person name="Zifcakova L."/>
            <person name="Stursova M."/>
            <person name="Spatafora J.W."/>
            <person name="Tedersoo L."/>
            <person name="Vaario L.M."/>
            <person name="Yamada A."/>
            <person name="Yan M."/>
            <person name="Wang P."/>
            <person name="Xu J."/>
            <person name="Bruns T."/>
            <person name="Baldrian P."/>
            <person name="Vilgalys R."/>
            <person name="Dunand C."/>
            <person name="Henrissat B."/>
            <person name="Grigoriev I.V."/>
            <person name="Hibbett D."/>
            <person name="Nagy L.G."/>
            <person name="Martin F.M."/>
        </authorList>
    </citation>
    <scope>NUCLEOTIDE SEQUENCE</scope>
    <source>
        <strain evidence="2">BED1</strain>
    </source>
</reference>